<dbReference type="EMBL" id="JOUE01000006">
    <property type="protein sequence ID" value="KFJ42181.1"/>
    <property type="molecule type" value="Genomic_DNA"/>
</dbReference>
<dbReference type="PANTHER" id="PTHR12526">
    <property type="entry name" value="GLYCOSYLTRANSFERASE"/>
    <property type="match status" value="1"/>
</dbReference>
<dbReference type="Gene3D" id="3.40.50.2000">
    <property type="entry name" value="Glycogen Phosphorylase B"/>
    <property type="match status" value="2"/>
</dbReference>
<dbReference type="Proteomes" id="UP000029117">
    <property type="component" value="Unassembled WGS sequence"/>
</dbReference>
<dbReference type="AlphaFoldDB" id="A0AAW3D9K3"/>
<dbReference type="PANTHER" id="PTHR12526:SF637">
    <property type="entry name" value="GLYCOSYLTRANSFERASE EPSF-RELATED"/>
    <property type="match status" value="1"/>
</dbReference>
<evidence type="ECO:0000313" key="3">
    <source>
        <dbReference type="Proteomes" id="UP000029117"/>
    </source>
</evidence>
<gene>
    <name evidence="2" type="ORF">DR78_192</name>
</gene>
<dbReference type="Pfam" id="PF00534">
    <property type="entry name" value="Glycos_transf_1"/>
    <property type="match status" value="1"/>
</dbReference>
<dbReference type="GO" id="GO:0016757">
    <property type="term" value="F:glycosyltransferase activity"/>
    <property type="evidence" value="ECO:0007669"/>
    <property type="project" value="InterPro"/>
</dbReference>
<keyword evidence="2" id="KW-0808">Transferase</keyword>
<dbReference type="InterPro" id="IPR001296">
    <property type="entry name" value="Glyco_trans_1"/>
</dbReference>
<evidence type="ECO:0000313" key="2">
    <source>
        <dbReference type="EMBL" id="KFJ42181.1"/>
    </source>
</evidence>
<feature type="domain" description="Glycosyl transferase family 1" evidence="1">
    <location>
        <begin position="228"/>
        <end position="387"/>
    </location>
</feature>
<reference evidence="2 3" key="1">
    <citation type="submission" date="2014-04" db="EMBL/GenBank/DDBJ databases">
        <authorList>
            <person name="Bishop-Lilly K.A."/>
            <person name="Broomall S.M."/>
            <person name="Chain P.S."/>
            <person name="Chertkov O."/>
            <person name="Coyne S.R."/>
            <person name="Daligault H.E."/>
            <person name="Davenport K.W."/>
            <person name="Erkkila T."/>
            <person name="Frey K.G."/>
            <person name="Gibbons H.S."/>
            <person name="Gu W."/>
            <person name="Jaissle J."/>
            <person name="Johnson S.L."/>
            <person name="Koroleva G.I."/>
            <person name="Ladner J.T."/>
            <person name="Lo C.-C."/>
            <person name="Minogue T.D."/>
            <person name="Munk C."/>
            <person name="Palacios G.F."/>
            <person name="Redden C.L."/>
            <person name="Rosenzweig C.N."/>
            <person name="Scholz M.B."/>
            <person name="Teshima H."/>
            <person name="Xu Y."/>
        </authorList>
    </citation>
    <scope>NUCLEOTIDE SEQUENCE [LARGE SCALE GENOMIC DNA]</scope>
    <source>
        <strain evidence="2 3">FAJ</strain>
    </source>
</reference>
<dbReference type="GO" id="GO:1901135">
    <property type="term" value="P:carbohydrate derivative metabolic process"/>
    <property type="evidence" value="ECO:0007669"/>
    <property type="project" value="UniProtKB-ARBA"/>
</dbReference>
<name>A0AAW3D9K3_9GAMM</name>
<dbReference type="RefSeq" id="WP_035736310.1">
    <property type="nucleotide sequence ID" value="NZ_JACTRV010000002.1"/>
</dbReference>
<organism evidence="2 3">
    <name type="scientific">Francisella philomiragia</name>
    <dbReference type="NCBI Taxonomy" id="28110"/>
    <lineage>
        <taxon>Bacteria</taxon>
        <taxon>Pseudomonadati</taxon>
        <taxon>Pseudomonadota</taxon>
        <taxon>Gammaproteobacteria</taxon>
        <taxon>Thiotrichales</taxon>
        <taxon>Francisellaceae</taxon>
        <taxon>Francisella</taxon>
    </lineage>
</organism>
<accession>A0AAW3D9K3</accession>
<comment type="caution">
    <text evidence="2">The sequence shown here is derived from an EMBL/GenBank/DDBJ whole genome shotgun (WGS) entry which is preliminary data.</text>
</comment>
<evidence type="ECO:0000259" key="1">
    <source>
        <dbReference type="Pfam" id="PF00534"/>
    </source>
</evidence>
<dbReference type="CDD" id="cd03825">
    <property type="entry name" value="GT4_WcaC-like"/>
    <property type="match status" value="1"/>
</dbReference>
<dbReference type="SUPFAM" id="SSF53756">
    <property type="entry name" value="UDP-Glycosyltransferase/glycogen phosphorylase"/>
    <property type="match status" value="1"/>
</dbReference>
<proteinExistence type="predicted"/>
<sequence>MKILIVNYTDIYGGAGRAAYRLHQSLLGAGVDSQMLVMDKKSDDYTVQAPESNLEKLFAFFKPRIEQVLIRHKYKNKSQALFTSANISSKNIVNKINSINPDIVHLHWINGAMLKIEDISKIKAPIVWSLHDNWAFTGGCHVMWSCQRYKNSCGSCPILSSNNTKDLSNKVFKRKQKAYQQKNMTIVGLSKWLSKTASDSPLLEDKNHINLPNPINTEVYRQFDKKLSRQLWNLPNDKKLILFGAMSATSDINKGFIHLSEAISRLKIKDVELVVFGSSKPKNSPQFDFKTHYVGILNDDVSLSTLYSAVDVTVVPSTQENLSNVIMESLSCSTPVVAFDIGGNSDMIEHHGNGYLAKPFDSSDLANGIEWILNNENYNDLCKNAREKVLKEFDSKVVVQNYIQLYKDIIENGK</sequence>
<protein>
    <submittedName>
        <fullName evidence="2">Glycosyl transferases group 1 family protein</fullName>
    </submittedName>
</protein>